<evidence type="ECO:0000256" key="2">
    <source>
        <dbReference type="ARBA" id="ARBA00023128"/>
    </source>
</evidence>
<dbReference type="SMART" id="SM01155">
    <property type="entry name" value="DUF1713"/>
    <property type="match status" value="1"/>
</dbReference>
<dbReference type="Gramene" id="OE9A012250T1">
    <property type="protein sequence ID" value="OE9A012250C1"/>
    <property type="gene ID" value="OE9A012250"/>
</dbReference>
<accession>A0A8S0TIE6</accession>
<keyword evidence="2" id="KW-0496">Mitochondrion</keyword>
<evidence type="ECO:0000256" key="4">
    <source>
        <dbReference type="ARBA" id="ARBA00035682"/>
    </source>
</evidence>
<dbReference type="Pfam" id="PF08213">
    <property type="entry name" value="COX24_C"/>
    <property type="match status" value="1"/>
</dbReference>
<comment type="caution">
    <text evidence="7">The sequence shown here is derived from an EMBL/GenBank/DDBJ whole genome shotgun (WGS) entry which is preliminary data.</text>
</comment>
<evidence type="ECO:0000313" key="8">
    <source>
        <dbReference type="Proteomes" id="UP000594638"/>
    </source>
</evidence>
<evidence type="ECO:0000256" key="5">
    <source>
        <dbReference type="SAM" id="MobiDB-lite"/>
    </source>
</evidence>
<dbReference type="InterPro" id="IPR013177">
    <property type="entry name" value="Ribosomal_mS38_C"/>
</dbReference>
<evidence type="ECO:0000256" key="3">
    <source>
        <dbReference type="ARBA" id="ARBA00035647"/>
    </source>
</evidence>
<dbReference type="GO" id="GO:0005739">
    <property type="term" value="C:mitochondrion"/>
    <property type="evidence" value="ECO:0007669"/>
    <property type="project" value="UniProtKB-SubCell"/>
</dbReference>
<gene>
    <name evidence="7" type="ORF">OLEA9_A012250</name>
</gene>
<sequence length="163" mass="18548">MATSILQKLLRNQSQSATKIIQHLNKHHPPLPLPFLLNQIPNQTRLLDHIPSPGQTERAEVSKTELSVSSCVYPGFSFGFFLNSVSSTVTIGSSINEFVLDDYRTTWSDPDSLIGSIRPGEDGIVLDDSRAIWADSVKKKRKRKMNKHKLRKLRKRLRRKTKT</sequence>
<dbReference type="OrthoDB" id="10511227at2759"/>
<comment type="similarity">
    <text evidence="3">Belongs to the mitochondrion-specific ribosomal protein mS38 family.</text>
</comment>
<dbReference type="AlphaFoldDB" id="A0A8S0TIE6"/>
<feature type="domain" description="Ribosomal protein mS38 C-terminal" evidence="6">
    <location>
        <begin position="133"/>
        <end position="163"/>
    </location>
</feature>
<dbReference type="PANTHER" id="PTHR32035:SF3">
    <property type="entry name" value="SMALL RIBOSOMAL SUBUNIT PROTEIN MS38"/>
    <property type="match status" value="1"/>
</dbReference>
<evidence type="ECO:0000256" key="1">
    <source>
        <dbReference type="ARBA" id="ARBA00004173"/>
    </source>
</evidence>
<dbReference type="PANTHER" id="PTHR32035">
    <property type="entry name" value="AURORA KINASE A-INTERACTING PROTEIN"/>
    <property type="match status" value="1"/>
</dbReference>
<keyword evidence="8" id="KW-1185">Reference proteome</keyword>
<proteinExistence type="inferred from homology"/>
<dbReference type="Proteomes" id="UP000594638">
    <property type="component" value="Unassembled WGS sequence"/>
</dbReference>
<dbReference type="EMBL" id="CACTIH010007245">
    <property type="protein sequence ID" value="CAA3005403.1"/>
    <property type="molecule type" value="Genomic_DNA"/>
</dbReference>
<name>A0A8S0TIE6_OLEEU</name>
<organism evidence="7 8">
    <name type="scientific">Olea europaea subsp. europaea</name>
    <dbReference type="NCBI Taxonomy" id="158383"/>
    <lineage>
        <taxon>Eukaryota</taxon>
        <taxon>Viridiplantae</taxon>
        <taxon>Streptophyta</taxon>
        <taxon>Embryophyta</taxon>
        <taxon>Tracheophyta</taxon>
        <taxon>Spermatophyta</taxon>
        <taxon>Magnoliopsida</taxon>
        <taxon>eudicotyledons</taxon>
        <taxon>Gunneridae</taxon>
        <taxon>Pentapetalae</taxon>
        <taxon>asterids</taxon>
        <taxon>lamiids</taxon>
        <taxon>Lamiales</taxon>
        <taxon>Oleaceae</taxon>
        <taxon>Oleeae</taxon>
        <taxon>Olea</taxon>
    </lineage>
</organism>
<evidence type="ECO:0000259" key="6">
    <source>
        <dbReference type="SMART" id="SM01155"/>
    </source>
</evidence>
<reference evidence="7 8" key="1">
    <citation type="submission" date="2019-12" db="EMBL/GenBank/DDBJ databases">
        <authorList>
            <person name="Alioto T."/>
            <person name="Alioto T."/>
            <person name="Gomez Garrido J."/>
        </authorList>
    </citation>
    <scope>NUCLEOTIDE SEQUENCE [LARGE SCALE GENOMIC DNA]</scope>
</reference>
<feature type="region of interest" description="Disordered" evidence="5">
    <location>
        <begin position="144"/>
        <end position="163"/>
    </location>
</feature>
<protein>
    <recommendedName>
        <fullName evidence="4">Small ribosomal subunit protein mS38</fullName>
    </recommendedName>
</protein>
<comment type="subcellular location">
    <subcellularLocation>
        <location evidence="1">Mitochondrion</location>
    </subcellularLocation>
</comment>
<evidence type="ECO:0000313" key="7">
    <source>
        <dbReference type="EMBL" id="CAA3005403.1"/>
    </source>
</evidence>